<feature type="transmembrane region" description="Helical" evidence="1">
    <location>
        <begin position="13"/>
        <end position="32"/>
    </location>
</feature>
<reference evidence="2" key="1">
    <citation type="submission" date="2018-05" db="EMBL/GenBank/DDBJ databases">
        <authorList>
            <person name="Lanie J.A."/>
            <person name="Ng W.-L."/>
            <person name="Kazmierczak K.M."/>
            <person name="Andrzejewski T.M."/>
            <person name="Davidsen T.M."/>
            <person name="Wayne K.J."/>
            <person name="Tettelin H."/>
            <person name="Glass J.I."/>
            <person name="Rusch D."/>
            <person name="Podicherti R."/>
            <person name="Tsui H.-C.T."/>
            <person name="Winkler M.E."/>
        </authorList>
    </citation>
    <scope>NUCLEOTIDE SEQUENCE</scope>
</reference>
<keyword evidence="1" id="KW-0812">Transmembrane</keyword>
<accession>A0A382E6J6</accession>
<keyword evidence="1" id="KW-0472">Membrane</keyword>
<proteinExistence type="predicted"/>
<evidence type="ECO:0000313" key="2">
    <source>
        <dbReference type="EMBL" id="SVB45611.1"/>
    </source>
</evidence>
<dbReference type="AlphaFoldDB" id="A0A382E6J6"/>
<evidence type="ECO:0000256" key="1">
    <source>
        <dbReference type="SAM" id="Phobius"/>
    </source>
</evidence>
<organism evidence="2">
    <name type="scientific">marine metagenome</name>
    <dbReference type="NCBI Taxonomy" id="408172"/>
    <lineage>
        <taxon>unclassified sequences</taxon>
        <taxon>metagenomes</taxon>
        <taxon>ecological metagenomes</taxon>
    </lineage>
</organism>
<keyword evidence="1" id="KW-1133">Transmembrane helix</keyword>
<name>A0A382E6J6_9ZZZZ</name>
<sequence>MHLLGLAEVEDDTIFIITLGVLLLVVTAYLVLGRDDTIRLQKKEEEPPKANDSEYQKNIIHRLDRANDLLTSIRNSILILIVLIVLLSMLFLLFAKGFGASN</sequence>
<gene>
    <name evidence="2" type="ORF">METZ01_LOCUS198465</name>
</gene>
<feature type="transmembrane region" description="Helical" evidence="1">
    <location>
        <begin position="77"/>
        <end position="95"/>
    </location>
</feature>
<protein>
    <submittedName>
        <fullName evidence="2">Uncharacterized protein</fullName>
    </submittedName>
</protein>
<dbReference type="EMBL" id="UINC01042665">
    <property type="protein sequence ID" value="SVB45611.1"/>
    <property type="molecule type" value="Genomic_DNA"/>
</dbReference>